<feature type="compositionally biased region" description="Low complexity" evidence="1">
    <location>
        <begin position="331"/>
        <end position="340"/>
    </location>
</feature>
<feature type="domain" description="MADF" evidence="2">
    <location>
        <begin position="143"/>
        <end position="235"/>
    </location>
</feature>
<proteinExistence type="predicted"/>
<dbReference type="Proteomes" id="UP001381693">
    <property type="component" value="Unassembled WGS sequence"/>
</dbReference>
<feature type="compositionally biased region" description="Acidic residues" evidence="1">
    <location>
        <begin position="300"/>
        <end position="311"/>
    </location>
</feature>
<evidence type="ECO:0000313" key="4">
    <source>
        <dbReference type="Proteomes" id="UP001381693"/>
    </source>
</evidence>
<evidence type="ECO:0000313" key="3">
    <source>
        <dbReference type="EMBL" id="KAK7054593.1"/>
    </source>
</evidence>
<accession>A0AAN8ZUL2</accession>
<feature type="compositionally biased region" description="Polar residues" evidence="1">
    <location>
        <begin position="13"/>
        <end position="33"/>
    </location>
</feature>
<dbReference type="AlphaFoldDB" id="A0AAN8ZUL2"/>
<gene>
    <name evidence="3" type="ORF">SK128_000103</name>
</gene>
<dbReference type="InterPro" id="IPR006578">
    <property type="entry name" value="MADF-dom"/>
</dbReference>
<sequence length="414" mass="45889">MTPLPKTKAQKKGTPQRQASYTPSQNLFATQNPMEYVSSPLDIETEGPPRTPGSTIMLHTPTKVDVFAGHPSDMDVEEEEEGDHVVQPTTQEEEQETQEQQQQQPGDESELDLSRPGSSHEDPSQYRFTGRETIVFSPRQEAELVEWLQQHPYLYDKGLVLYRDKERKKRAFQGKGATLVPPVSGKELEKWFPSRRKPFGRITRKIMTIGAGQPHLTLREKFVLKHFEFLRPHIARHRDTQVLGTPEAGVAAAAATGGASLHASTIDVGEGVAGPSGLGGGPSLSSMHRRTSTVSRGSQTEEDEENEDEVEEVARVEHTTRPKRKRKPDRPSSASTSSAAGPKEQEEIGRTLTGMGNVTDVQLRQDCGQHLDHVGGGRQTNPVLAHHPHRAHRQVLGMSVDVDKYGEVNRAMHE</sequence>
<feature type="region of interest" description="Disordered" evidence="1">
    <location>
        <begin position="1"/>
        <end position="129"/>
    </location>
</feature>
<reference evidence="3 4" key="1">
    <citation type="submission" date="2023-11" db="EMBL/GenBank/DDBJ databases">
        <title>Halocaridina rubra genome assembly.</title>
        <authorList>
            <person name="Smith C."/>
        </authorList>
    </citation>
    <scope>NUCLEOTIDE SEQUENCE [LARGE SCALE GENOMIC DNA]</scope>
    <source>
        <strain evidence="3">EP-1</strain>
        <tissue evidence="3">Whole</tissue>
    </source>
</reference>
<dbReference type="PROSITE" id="PS51029">
    <property type="entry name" value="MADF"/>
    <property type="match status" value="1"/>
</dbReference>
<protein>
    <recommendedName>
        <fullName evidence="2">MADF domain-containing protein</fullName>
    </recommendedName>
</protein>
<feature type="compositionally biased region" description="Gly residues" evidence="1">
    <location>
        <begin position="272"/>
        <end position="282"/>
    </location>
</feature>
<feature type="non-terminal residue" evidence="3">
    <location>
        <position position="414"/>
    </location>
</feature>
<evidence type="ECO:0000256" key="1">
    <source>
        <dbReference type="SAM" id="MobiDB-lite"/>
    </source>
</evidence>
<evidence type="ECO:0000259" key="2">
    <source>
        <dbReference type="PROSITE" id="PS51029"/>
    </source>
</evidence>
<feature type="region of interest" description="Disordered" evidence="1">
    <location>
        <begin position="272"/>
        <end position="347"/>
    </location>
</feature>
<keyword evidence="4" id="KW-1185">Reference proteome</keyword>
<dbReference type="EMBL" id="JAXCGZ010021304">
    <property type="protein sequence ID" value="KAK7054593.1"/>
    <property type="molecule type" value="Genomic_DNA"/>
</dbReference>
<comment type="caution">
    <text evidence="3">The sequence shown here is derived from an EMBL/GenBank/DDBJ whole genome shotgun (WGS) entry which is preliminary data.</text>
</comment>
<organism evidence="3 4">
    <name type="scientific">Halocaridina rubra</name>
    <name type="common">Hawaiian red shrimp</name>
    <dbReference type="NCBI Taxonomy" id="373956"/>
    <lineage>
        <taxon>Eukaryota</taxon>
        <taxon>Metazoa</taxon>
        <taxon>Ecdysozoa</taxon>
        <taxon>Arthropoda</taxon>
        <taxon>Crustacea</taxon>
        <taxon>Multicrustacea</taxon>
        <taxon>Malacostraca</taxon>
        <taxon>Eumalacostraca</taxon>
        <taxon>Eucarida</taxon>
        <taxon>Decapoda</taxon>
        <taxon>Pleocyemata</taxon>
        <taxon>Caridea</taxon>
        <taxon>Atyoidea</taxon>
        <taxon>Atyidae</taxon>
        <taxon>Halocaridina</taxon>
    </lineage>
</organism>
<name>A0AAN8ZUL2_HALRR</name>